<dbReference type="AlphaFoldDB" id="A0A0R2XEI7"/>
<evidence type="ECO:0000313" key="2">
    <source>
        <dbReference type="EMBL" id="KRP32529.1"/>
    </source>
</evidence>
<evidence type="ECO:0000313" key="3">
    <source>
        <dbReference type="Proteomes" id="UP000051557"/>
    </source>
</evidence>
<feature type="region of interest" description="Disordered" evidence="1">
    <location>
        <begin position="1"/>
        <end position="27"/>
    </location>
</feature>
<accession>A0A0R2XEI7</accession>
<comment type="caution">
    <text evidence="2">The sequence shown here is derived from an EMBL/GenBank/DDBJ whole genome shotgun (WGS) entry which is preliminary data.</text>
</comment>
<dbReference type="Proteomes" id="UP000051557">
    <property type="component" value="Unassembled WGS sequence"/>
</dbReference>
<dbReference type="EMBL" id="LIDM01000096">
    <property type="protein sequence ID" value="KRP32529.1"/>
    <property type="molecule type" value="Genomic_DNA"/>
</dbReference>
<gene>
    <name evidence="2" type="ORF">ABS32_03410</name>
</gene>
<sequence>MSGRGAGGEGDLIGVNGEPDAGGAGEAGEIGAQTIAEVEHGGGEFVADKPLTFGEARGEGEMVMRPGAAEFSGYKKDVAWFGPGAGGGSLFGNGPQERDGEQKLSCADGFAADDGEMKLFREAREPTVGLKDTGGGARVRAADGDEGGPGSRAGGGEVAQSAGEGFAADEGSGGGRGKVDTFDHGVGFENEIKIAREGGEDGAVVTEGVTNSGFGLVAQGGGPLGDAAIFGGEG</sequence>
<feature type="compositionally biased region" description="Gly residues" evidence="1">
    <location>
        <begin position="1"/>
        <end position="11"/>
    </location>
</feature>
<feature type="compositionally biased region" description="Gly residues" evidence="1">
    <location>
        <begin position="147"/>
        <end position="157"/>
    </location>
</feature>
<name>A0A0R2XEI7_9BACT</name>
<reference evidence="2 3" key="1">
    <citation type="submission" date="2015-10" db="EMBL/GenBank/DDBJ databases">
        <title>Metagenome-Assembled Genomes uncover a global brackish microbiome.</title>
        <authorList>
            <person name="Hugerth L.W."/>
            <person name="Larsson J."/>
            <person name="Alneberg J."/>
            <person name="Lindh M.V."/>
            <person name="Legrand C."/>
            <person name="Pinhassi J."/>
            <person name="Andersson A.F."/>
        </authorList>
    </citation>
    <scope>NUCLEOTIDE SEQUENCE [LARGE SCALE GENOMIC DNA]</scope>
    <source>
        <strain evidence="2">BACL9 MAG-120820-bin42</strain>
    </source>
</reference>
<protein>
    <submittedName>
        <fullName evidence="2">Uncharacterized protein</fullName>
    </submittedName>
</protein>
<proteinExistence type="predicted"/>
<evidence type="ECO:0000256" key="1">
    <source>
        <dbReference type="SAM" id="MobiDB-lite"/>
    </source>
</evidence>
<feature type="region of interest" description="Disordered" evidence="1">
    <location>
        <begin position="128"/>
        <end position="160"/>
    </location>
</feature>
<organism evidence="2 3">
    <name type="scientific">Verrucomicrobia subdivision 6 bacterium BACL9 MAG-120820-bin42</name>
    <dbReference type="NCBI Taxonomy" id="1655634"/>
    <lineage>
        <taxon>Bacteria</taxon>
        <taxon>Pseudomonadati</taxon>
        <taxon>Verrucomicrobiota</taxon>
        <taxon>Verrucomicrobiia</taxon>
        <taxon>Verrucomicrobiales</taxon>
        <taxon>Verrucomicrobia subdivision 6</taxon>
    </lineage>
</organism>